<feature type="transmembrane region" description="Helical" evidence="1">
    <location>
        <begin position="55"/>
        <end position="74"/>
    </location>
</feature>
<feature type="transmembrane region" description="Helical" evidence="1">
    <location>
        <begin position="6"/>
        <end position="22"/>
    </location>
</feature>
<accession>A0A2H9T540</accession>
<sequence length="75" mass="9478">MIYLKWIHTYMWPYTFFVYGVWYERPKVYIIYFVFQWIFLKFDTLYIGVGNNSSAILPDHFFHVFPYICYYFLLK</sequence>
<keyword evidence="1" id="KW-0472">Membrane</keyword>
<feature type="transmembrane region" description="Helical" evidence="1">
    <location>
        <begin position="29"/>
        <end position="49"/>
    </location>
</feature>
<protein>
    <submittedName>
        <fullName evidence="2">Uncharacterized protein</fullName>
    </submittedName>
</protein>
<proteinExistence type="predicted"/>
<keyword evidence="1" id="KW-1133">Transmembrane helix</keyword>
<reference evidence="2" key="1">
    <citation type="journal article" date="2017" name="Appl. Environ. Microbiol.">
        <title>Molecular characterization of an Endozoicomonas-like organism causing infection in king scallop Pecten maximus L.</title>
        <authorList>
            <person name="Cano I."/>
            <person name="van Aerle R."/>
            <person name="Ross S."/>
            <person name="Verner-Jeffreys D.W."/>
            <person name="Paley R.K."/>
            <person name="Rimmer G."/>
            <person name="Ryder D."/>
            <person name="Hooper P."/>
            <person name="Stone D."/>
            <person name="Feist S.W."/>
        </authorList>
    </citation>
    <scope>NUCLEOTIDE SEQUENCE</scope>
</reference>
<evidence type="ECO:0000256" key="1">
    <source>
        <dbReference type="SAM" id="Phobius"/>
    </source>
</evidence>
<dbReference type="EMBL" id="NSIT01000206">
    <property type="protein sequence ID" value="PJE78319.1"/>
    <property type="molecule type" value="Genomic_DNA"/>
</dbReference>
<organism evidence="2">
    <name type="scientific">invertebrate metagenome</name>
    <dbReference type="NCBI Taxonomy" id="1711999"/>
    <lineage>
        <taxon>unclassified sequences</taxon>
        <taxon>metagenomes</taxon>
        <taxon>organismal metagenomes</taxon>
    </lineage>
</organism>
<gene>
    <name evidence="2" type="ORF">CI610_02748</name>
</gene>
<keyword evidence="1" id="KW-0812">Transmembrane</keyword>
<name>A0A2H9T540_9ZZZZ</name>
<evidence type="ECO:0000313" key="2">
    <source>
        <dbReference type="EMBL" id="PJE78319.1"/>
    </source>
</evidence>
<dbReference type="AlphaFoldDB" id="A0A2H9T540"/>
<comment type="caution">
    <text evidence="2">The sequence shown here is derived from an EMBL/GenBank/DDBJ whole genome shotgun (WGS) entry which is preliminary data.</text>
</comment>